<evidence type="ECO:0000256" key="2">
    <source>
        <dbReference type="ARBA" id="ARBA00022679"/>
    </source>
</evidence>
<dbReference type="PANTHER" id="PTHR11739">
    <property type="entry name" value="CITRATE SYNTHASE"/>
    <property type="match status" value="1"/>
</dbReference>
<name>A0A4P9X9N3_9FUNG</name>
<reference evidence="6" key="1">
    <citation type="journal article" date="2018" name="Nat. Microbiol.">
        <title>Leveraging single-cell genomics to expand the fungal tree of life.</title>
        <authorList>
            <person name="Ahrendt S.R."/>
            <person name="Quandt C.A."/>
            <person name="Ciobanu D."/>
            <person name="Clum A."/>
            <person name="Salamov A."/>
            <person name="Andreopoulos B."/>
            <person name="Cheng J.F."/>
            <person name="Woyke T."/>
            <person name="Pelin A."/>
            <person name="Henrissat B."/>
            <person name="Reynolds N.K."/>
            <person name="Benny G.L."/>
            <person name="Smith M.E."/>
            <person name="James T.Y."/>
            <person name="Grigoriev I.V."/>
        </authorList>
    </citation>
    <scope>NUCLEOTIDE SEQUENCE [LARGE SCALE GENOMIC DNA]</scope>
    <source>
        <strain evidence="6">ATCC 52028</strain>
    </source>
</reference>
<dbReference type="GO" id="GO:0005975">
    <property type="term" value="P:carbohydrate metabolic process"/>
    <property type="evidence" value="ECO:0007669"/>
    <property type="project" value="TreeGrafter"/>
</dbReference>
<dbReference type="GO" id="GO:0005759">
    <property type="term" value="C:mitochondrial matrix"/>
    <property type="evidence" value="ECO:0007669"/>
    <property type="project" value="TreeGrafter"/>
</dbReference>
<keyword evidence="2 4" id="KW-0808">Transferase</keyword>
<sequence>MFRLVARNPRPAAALLSGARFKSTSKVTTLKERLQQIIPERVAEVKEVRQKYGSRVLGETTVDMAYGGMRGIKGLVTETSVLDPEEGIRFRGLTIPECQKLLPKAPGGEEPLPEGLFWLLVTGEIPTTEQVQALSADWAARSMIPPHVEDILDRCPNTLHPMSQFVLAITALQHESAFARAYQNGVPKAQYWDYAYEDANDLIAKLPAVAARIYRNVYKDGKVAPVDNSLDYSANFARMLGYTDPTFTELMRLYLTIHSDHEGGNVSAHATHLVGSALSDPYLSFAAGMAGLAGPLHGLANQEVLRWIMKVRDEVGTDVTDADIKAYLWKTLKAGQVVPGYGHAVLRKTDPRYTCQREFALKHLPTDPMFQLVSQIYNVAPGVLTEHGKTKNPWPNVDAHSGVLLQHYGFKEQDFYTVLFGVSRALGVMSGLIWDRVLGLPIERPKSLSTAVIKKMFEGKQ</sequence>
<dbReference type="InterPro" id="IPR016143">
    <property type="entry name" value="Citrate_synth-like_sm_a-sub"/>
</dbReference>
<dbReference type="InterPro" id="IPR002020">
    <property type="entry name" value="Citrate_synthase"/>
</dbReference>
<gene>
    <name evidence="5" type="ORF">CXG81DRAFT_25296</name>
</gene>
<dbReference type="EMBL" id="ML014153">
    <property type="protein sequence ID" value="RKP02067.1"/>
    <property type="molecule type" value="Genomic_DNA"/>
</dbReference>
<evidence type="ECO:0000256" key="4">
    <source>
        <dbReference type="RuleBase" id="RU000441"/>
    </source>
</evidence>
<feature type="active site" evidence="3">
    <location>
        <position position="343"/>
    </location>
</feature>
<dbReference type="PANTHER" id="PTHR11739:SF8">
    <property type="entry name" value="CITRATE SYNTHASE, MITOCHONDRIAL"/>
    <property type="match status" value="1"/>
</dbReference>
<keyword evidence="6" id="KW-1185">Reference proteome</keyword>
<dbReference type="InterPro" id="IPR016142">
    <property type="entry name" value="Citrate_synth-like_lrg_a-sub"/>
</dbReference>
<dbReference type="GO" id="GO:0046912">
    <property type="term" value="F:acyltransferase activity, acyl groups converted into alkyl on transfer"/>
    <property type="evidence" value="ECO:0007669"/>
    <property type="project" value="InterPro"/>
</dbReference>
<evidence type="ECO:0000313" key="5">
    <source>
        <dbReference type="EMBL" id="RKP02067.1"/>
    </source>
</evidence>
<feature type="active site" evidence="3">
    <location>
        <position position="297"/>
    </location>
</feature>
<dbReference type="SUPFAM" id="SSF48256">
    <property type="entry name" value="Citrate synthase"/>
    <property type="match status" value="1"/>
</dbReference>
<organism evidence="5 6">
    <name type="scientific">Caulochytrium protostelioides</name>
    <dbReference type="NCBI Taxonomy" id="1555241"/>
    <lineage>
        <taxon>Eukaryota</taxon>
        <taxon>Fungi</taxon>
        <taxon>Fungi incertae sedis</taxon>
        <taxon>Chytridiomycota</taxon>
        <taxon>Chytridiomycota incertae sedis</taxon>
        <taxon>Chytridiomycetes</taxon>
        <taxon>Caulochytriales</taxon>
        <taxon>Caulochytriaceae</taxon>
        <taxon>Caulochytrium</taxon>
    </lineage>
</organism>
<evidence type="ECO:0000313" key="6">
    <source>
        <dbReference type="Proteomes" id="UP000274922"/>
    </source>
</evidence>
<comment type="similarity">
    <text evidence="1 4">Belongs to the citrate synthase family.</text>
</comment>
<dbReference type="GO" id="GO:0006099">
    <property type="term" value="P:tricarboxylic acid cycle"/>
    <property type="evidence" value="ECO:0007669"/>
    <property type="project" value="InterPro"/>
</dbReference>
<dbReference type="Gene3D" id="1.10.580.10">
    <property type="entry name" value="Citrate Synthase, domain 1"/>
    <property type="match status" value="1"/>
</dbReference>
<dbReference type="InterPro" id="IPR010109">
    <property type="entry name" value="Citrate_synthase_euk"/>
</dbReference>
<accession>A0A4P9X9N3</accession>
<dbReference type="Pfam" id="PF00285">
    <property type="entry name" value="Citrate_synt"/>
    <property type="match status" value="1"/>
</dbReference>
<dbReference type="Gene3D" id="1.10.230.10">
    <property type="entry name" value="Cytochrome P450-Terp, domain 2"/>
    <property type="match status" value="1"/>
</dbReference>
<evidence type="ECO:0000256" key="3">
    <source>
        <dbReference type="PIRSR" id="PIRSR610109-1"/>
    </source>
</evidence>
<dbReference type="STRING" id="1555241.A0A4P9X9N3"/>
<dbReference type="InterPro" id="IPR036969">
    <property type="entry name" value="Citrate_synthase_sf"/>
</dbReference>
<evidence type="ECO:0000256" key="1">
    <source>
        <dbReference type="ARBA" id="ARBA00010566"/>
    </source>
</evidence>
<dbReference type="AlphaFoldDB" id="A0A4P9X9N3"/>
<dbReference type="PRINTS" id="PR00143">
    <property type="entry name" value="CITRTSNTHASE"/>
</dbReference>
<feature type="active site" evidence="3">
    <location>
        <position position="398"/>
    </location>
</feature>
<dbReference type="NCBIfam" id="NF007128">
    <property type="entry name" value="PRK09569.1"/>
    <property type="match status" value="1"/>
</dbReference>
<dbReference type="CDD" id="cd06105">
    <property type="entry name" value="ScCit1-2_like"/>
    <property type="match status" value="1"/>
</dbReference>
<dbReference type="PROSITE" id="PS00480">
    <property type="entry name" value="CITRATE_SYNTHASE"/>
    <property type="match status" value="1"/>
</dbReference>
<dbReference type="Proteomes" id="UP000274922">
    <property type="component" value="Unassembled WGS sequence"/>
</dbReference>
<dbReference type="InterPro" id="IPR019810">
    <property type="entry name" value="Citrate_synthase_AS"/>
</dbReference>
<dbReference type="OrthoDB" id="8017587at2759"/>
<dbReference type="NCBIfam" id="TIGR01793">
    <property type="entry name" value="cit_synth_euk"/>
    <property type="match status" value="1"/>
</dbReference>
<dbReference type="GO" id="GO:0006101">
    <property type="term" value="P:citrate metabolic process"/>
    <property type="evidence" value="ECO:0007669"/>
    <property type="project" value="InterPro"/>
</dbReference>
<proteinExistence type="inferred from homology"/>
<protein>
    <recommendedName>
        <fullName evidence="4">Citrate synthase</fullName>
    </recommendedName>
</protein>
<dbReference type="FunFam" id="1.10.580.10:FF:000001">
    <property type="entry name" value="Citrate synthase"/>
    <property type="match status" value="1"/>
</dbReference>
<dbReference type="FunFam" id="1.10.230.10:FF:000001">
    <property type="entry name" value="Citrate synthase"/>
    <property type="match status" value="1"/>
</dbReference>